<sequence>MRYLAHMLFAVTVVAPPSNPTIGGAFREIAEAVHHALLALGHDSVLTDRLDLDDRRTIVFGANHLLHYGLRLPKKPIFYNLEQLGNDSPWMATQEFVDLFRHYPNWDYSQTNIDYLAARGLPRPTYVPIGYVPELTRITPATEDIDVLLSNDQNLWMSLGEVA</sequence>
<dbReference type="AlphaFoldDB" id="A0A1X0DWE1"/>
<protein>
    <submittedName>
        <fullName evidence="1">Uncharacterized protein</fullName>
    </submittedName>
</protein>
<evidence type="ECO:0000313" key="2">
    <source>
        <dbReference type="Proteomes" id="UP000192713"/>
    </source>
</evidence>
<proteinExistence type="predicted"/>
<name>A0A1X0DWE1_9MYCO</name>
<accession>A0A1X0DWE1</accession>
<evidence type="ECO:0000313" key="1">
    <source>
        <dbReference type="EMBL" id="ORA76733.1"/>
    </source>
</evidence>
<organism evidence="1 2">
    <name type="scientific">Mycolicibacter kumamotonensis</name>
    <dbReference type="NCBI Taxonomy" id="354243"/>
    <lineage>
        <taxon>Bacteria</taxon>
        <taxon>Bacillati</taxon>
        <taxon>Actinomycetota</taxon>
        <taxon>Actinomycetes</taxon>
        <taxon>Mycobacteriales</taxon>
        <taxon>Mycobacteriaceae</taxon>
        <taxon>Mycolicibacter</taxon>
    </lineage>
</organism>
<comment type="caution">
    <text evidence="1">The sequence shown here is derived from an EMBL/GenBank/DDBJ whole genome shotgun (WGS) entry which is preliminary data.</text>
</comment>
<reference evidence="1 2" key="1">
    <citation type="submission" date="2017-02" db="EMBL/GenBank/DDBJ databases">
        <title>The new phylogeny of genus Mycobacterium.</title>
        <authorList>
            <person name="Tortoli E."/>
            <person name="Trovato A."/>
            <person name="Cirillo D.M."/>
        </authorList>
    </citation>
    <scope>NUCLEOTIDE SEQUENCE [LARGE SCALE GENOMIC DNA]</scope>
    <source>
        <strain evidence="1 2">DSM 45093</strain>
    </source>
</reference>
<dbReference type="Proteomes" id="UP000192713">
    <property type="component" value="Unassembled WGS sequence"/>
</dbReference>
<dbReference type="EMBL" id="MVHU01000045">
    <property type="protein sequence ID" value="ORA76733.1"/>
    <property type="molecule type" value="Genomic_DNA"/>
</dbReference>
<gene>
    <name evidence="1" type="ORF">BST28_20640</name>
</gene>